<evidence type="ECO:0000256" key="3">
    <source>
        <dbReference type="ARBA" id="ARBA00022801"/>
    </source>
</evidence>
<feature type="region of interest" description="Disordered" evidence="4">
    <location>
        <begin position="332"/>
        <end position="395"/>
    </location>
</feature>
<gene>
    <name evidence="6" type="ORF">CARUB_v10015074mg</name>
</gene>
<dbReference type="GO" id="GO:0006508">
    <property type="term" value="P:proteolysis"/>
    <property type="evidence" value="ECO:0007669"/>
    <property type="project" value="UniProtKB-KW"/>
</dbReference>
<dbReference type="InterPro" id="IPR038765">
    <property type="entry name" value="Papain-like_cys_pep_sf"/>
</dbReference>
<dbReference type="InterPro" id="IPR003653">
    <property type="entry name" value="Peptidase_C48_C"/>
</dbReference>
<reference evidence="7" key="1">
    <citation type="journal article" date="2013" name="Nat. Genet.">
        <title>The Capsella rubella genome and the genomic consequences of rapid mating system evolution.</title>
        <authorList>
            <person name="Slotte T."/>
            <person name="Hazzouri K.M."/>
            <person name="Agren J.A."/>
            <person name="Koenig D."/>
            <person name="Maumus F."/>
            <person name="Guo Y.L."/>
            <person name="Steige K."/>
            <person name="Platts A.E."/>
            <person name="Escobar J.S."/>
            <person name="Newman L.K."/>
            <person name="Wang W."/>
            <person name="Mandakova T."/>
            <person name="Vello E."/>
            <person name="Smith L.M."/>
            <person name="Henz S.R."/>
            <person name="Steffen J."/>
            <person name="Takuno S."/>
            <person name="Brandvain Y."/>
            <person name="Coop G."/>
            <person name="Andolfatto P."/>
            <person name="Hu T.T."/>
            <person name="Blanchette M."/>
            <person name="Clark R.M."/>
            <person name="Quesneville H."/>
            <person name="Nordborg M."/>
            <person name="Gaut B.S."/>
            <person name="Lysak M.A."/>
            <person name="Jenkins J."/>
            <person name="Grimwood J."/>
            <person name="Chapman J."/>
            <person name="Prochnik S."/>
            <person name="Shu S."/>
            <person name="Rokhsar D."/>
            <person name="Schmutz J."/>
            <person name="Weigel D."/>
            <person name="Wright S.I."/>
        </authorList>
    </citation>
    <scope>NUCLEOTIDE SEQUENCE [LARGE SCALE GENOMIC DNA]</scope>
    <source>
        <strain evidence="7">cv. Monte Gargano</strain>
    </source>
</reference>
<dbReference type="AlphaFoldDB" id="R0G886"/>
<sequence length="768" mass="87588">MHHNCTLASFGFMKECIGEDVYNDIRDHSQVGVVLMLADSDYVWWGKLIHYILTRQLAIERKYDIWALIEGSPIRFSLHEYEDITGLNCAPFVDDDIVEADHRDFWAELDVEGAVGPNWYDLEKALKSCRTWSAEKRKMLGLLFVVHVGILGIARSSRIPLDYAKTVLDSGVFERFPWGRIGFKELIQSIKVVSYENDSYAIHGLVHVLMIWALESLHKLGKKYGNKKKTDEDEAHADDVVPLLEWSGGRPRIDIGEFFATEKRINKKLSVTNVGWRSEEDIYPFWPDEQGLYPEGSVGIKLLDNLVADIFLGRVDSTQWELGKEKVVGEKMKEKMKEKRKEKRKEIVQSDDTLDPPPKKPKTSFKRARGPVKLKDVSDDSGEENEPSKKEEEEVSMGVVMKLLLSMSGKMDYMNSNFGVQLNLLGTHVKEIEKKVTALEGDVGQLKKPDDTTASKKGKEVKNGTSVKIGPGANDEESKTDDAGGSGPNEEFSGEAECFCDESSSSSSFYLRILTPKALWPKKETTFGWLKDAHMCAAMHMLRKRSMQYVSPFRSDRIAFLDPWFVNQWGHDYKKFDTEKNYMFPTIYFKVYNGLQPTYGQTLKKWVEEVDILYLAHNIKNNHWVALEVNLKKRRVKVWDSITSLYTNEEVYESCKPYTCMIPALIKIIAEPEDKKDLTTKAFTIYRVKRTPQNYQQGDCGIFTIKYFECLAIGLNFEGLCDEAVPAMRLKLAAEILAEVPDLDCFIQLSDPNPRGSETGGVEFMSQP</sequence>
<evidence type="ECO:0000259" key="5">
    <source>
        <dbReference type="PROSITE" id="PS50600"/>
    </source>
</evidence>
<dbReference type="Proteomes" id="UP000029121">
    <property type="component" value="Unassembled WGS sequence"/>
</dbReference>
<dbReference type="GO" id="GO:0008234">
    <property type="term" value="F:cysteine-type peptidase activity"/>
    <property type="evidence" value="ECO:0007669"/>
    <property type="project" value="InterPro"/>
</dbReference>
<dbReference type="Pfam" id="PF09331">
    <property type="entry name" value="DUF1985"/>
    <property type="match status" value="1"/>
</dbReference>
<dbReference type="Gene3D" id="3.40.395.10">
    <property type="entry name" value="Adenoviral Proteinase, Chain A"/>
    <property type="match status" value="1"/>
</dbReference>
<organism evidence="6 7">
    <name type="scientific">Capsella rubella</name>
    <dbReference type="NCBI Taxonomy" id="81985"/>
    <lineage>
        <taxon>Eukaryota</taxon>
        <taxon>Viridiplantae</taxon>
        <taxon>Streptophyta</taxon>
        <taxon>Embryophyta</taxon>
        <taxon>Tracheophyta</taxon>
        <taxon>Spermatophyta</taxon>
        <taxon>Magnoliopsida</taxon>
        <taxon>eudicotyledons</taxon>
        <taxon>Gunneridae</taxon>
        <taxon>Pentapetalae</taxon>
        <taxon>rosids</taxon>
        <taxon>malvids</taxon>
        <taxon>Brassicales</taxon>
        <taxon>Brassicaceae</taxon>
        <taxon>Camelineae</taxon>
        <taxon>Capsella</taxon>
    </lineage>
</organism>
<keyword evidence="7" id="KW-1185">Reference proteome</keyword>
<name>R0G886_9BRAS</name>
<evidence type="ECO:0000256" key="2">
    <source>
        <dbReference type="ARBA" id="ARBA00022670"/>
    </source>
</evidence>
<feature type="compositionally biased region" description="Basic and acidic residues" evidence="4">
    <location>
        <begin position="332"/>
        <end position="348"/>
    </location>
</feature>
<dbReference type="EMBL" id="KB870807">
    <property type="protein sequence ID" value="EOA31847.1"/>
    <property type="molecule type" value="Genomic_DNA"/>
</dbReference>
<accession>R0G886</accession>
<feature type="domain" description="Ubiquitin-like protease family profile" evidence="5">
    <location>
        <begin position="509"/>
        <end position="711"/>
    </location>
</feature>
<evidence type="ECO:0000256" key="4">
    <source>
        <dbReference type="SAM" id="MobiDB-lite"/>
    </source>
</evidence>
<evidence type="ECO:0000313" key="6">
    <source>
        <dbReference type="EMBL" id="EOA31847.1"/>
    </source>
</evidence>
<feature type="compositionally biased region" description="Basic residues" evidence="4">
    <location>
        <begin position="359"/>
        <end position="372"/>
    </location>
</feature>
<dbReference type="Pfam" id="PF02902">
    <property type="entry name" value="Peptidase_C48"/>
    <property type="match status" value="1"/>
</dbReference>
<comment type="similarity">
    <text evidence="1">Belongs to the peptidase C48 family.</text>
</comment>
<dbReference type="InterPro" id="IPR015410">
    <property type="entry name" value="DUF1985"/>
</dbReference>
<dbReference type="PROSITE" id="PS50600">
    <property type="entry name" value="ULP_PROTEASE"/>
    <property type="match status" value="1"/>
</dbReference>
<dbReference type="SUPFAM" id="SSF54001">
    <property type="entry name" value="Cysteine proteinases"/>
    <property type="match status" value="1"/>
</dbReference>
<feature type="region of interest" description="Disordered" evidence="4">
    <location>
        <begin position="445"/>
        <end position="494"/>
    </location>
</feature>
<dbReference type="PANTHER" id="PTHR48449:SF1">
    <property type="entry name" value="DUF1985 DOMAIN-CONTAINING PROTEIN"/>
    <property type="match status" value="1"/>
</dbReference>
<proteinExistence type="inferred from homology"/>
<evidence type="ECO:0000256" key="1">
    <source>
        <dbReference type="ARBA" id="ARBA00005234"/>
    </source>
</evidence>
<keyword evidence="3" id="KW-0378">Hydrolase</keyword>
<keyword evidence="2" id="KW-0645">Protease</keyword>
<feature type="compositionally biased region" description="Basic and acidic residues" evidence="4">
    <location>
        <begin position="445"/>
        <end position="462"/>
    </location>
</feature>
<dbReference type="PANTHER" id="PTHR48449">
    <property type="entry name" value="DUF1985 DOMAIN-CONTAINING PROTEIN"/>
    <property type="match status" value="1"/>
</dbReference>
<evidence type="ECO:0000313" key="7">
    <source>
        <dbReference type="Proteomes" id="UP000029121"/>
    </source>
</evidence>
<protein>
    <recommendedName>
        <fullName evidence="5">Ubiquitin-like protease family profile domain-containing protein</fullName>
    </recommendedName>
</protein>